<dbReference type="SUPFAM" id="SSF63520">
    <property type="entry name" value="PTS-regulatory domain, PRD"/>
    <property type="match status" value="1"/>
</dbReference>
<dbReference type="CDD" id="cd05568">
    <property type="entry name" value="PTS_IIB_bgl_like"/>
    <property type="match status" value="1"/>
</dbReference>
<evidence type="ECO:0000313" key="9">
    <source>
        <dbReference type="EMBL" id="VBB09602.1"/>
    </source>
</evidence>
<dbReference type="InterPro" id="IPR036388">
    <property type="entry name" value="WH-like_DNA-bd_sf"/>
</dbReference>
<dbReference type="InterPro" id="IPR036390">
    <property type="entry name" value="WH_DNA-bd_sf"/>
</dbReference>
<dbReference type="PROSITE" id="PS51094">
    <property type="entry name" value="PTS_EIIA_TYPE_2"/>
    <property type="match status" value="1"/>
</dbReference>
<keyword evidence="2" id="KW-0677">Repeat</keyword>
<dbReference type="Pfam" id="PF00874">
    <property type="entry name" value="PRD"/>
    <property type="match status" value="1"/>
</dbReference>
<dbReference type="InterPro" id="IPR016152">
    <property type="entry name" value="PTrfase/Anion_transptr"/>
</dbReference>
<evidence type="ECO:0000256" key="3">
    <source>
        <dbReference type="ARBA" id="ARBA00023015"/>
    </source>
</evidence>
<keyword evidence="5" id="KW-0804">Transcription</keyword>
<dbReference type="PANTHER" id="PTHR30185:SF13">
    <property type="entry name" value="LICABCH OPERON REGULATOR-RELATED"/>
    <property type="match status" value="1"/>
</dbReference>
<dbReference type="GO" id="GO:0009401">
    <property type="term" value="P:phosphoenolpyruvate-dependent sugar phosphotransferase system"/>
    <property type="evidence" value="ECO:0007669"/>
    <property type="project" value="InterPro"/>
</dbReference>
<evidence type="ECO:0000256" key="4">
    <source>
        <dbReference type="ARBA" id="ARBA00023159"/>
    </source>
</evidence>
<dbReference type="GO" id="GO:0006355">
    <property type="term" value="P:regulation of DNA-templated transcription"/>
    <property type="evidence" value="ECO:0007669"/>
    <property type="project" value="InterPro"/>
</dbReference>
<evidence type="ECO:0000259" key="8">
    <source>
        <dbReference type="PROSITE" id="PS51372"/>
    </source>
</evidence>
<dbReference type="PROSITE" id="PS51372">
    <property type="entry name" value="PRD_2"/>
    <property type="match status" value="1"/>
</dbReference>
<reference evidence="9 10" key="1">
    <citation type="submission" date="2018-06" db="EMBL/GenBank/DDBJ databases">
        <authorList>
            <person name="Strepis N."/>
        </authorList>
    </citation>
    <scope>NUCLEOTIDE SEQUENCE [LARGE SCALE GENOMIC DNA]</scope>
    <source>
        <strain evidence="9">LUCI</strain>
    </source>
</reference>
<protein>
    <submittedName>
        <fullName evidence="9">Phosphotransferase system eiib component type 2/3</fullName>
    </submittedName>
</protein>
<sequence length="633" mass="72409">MISKKHSMIIQSLAAKNEYVTAEELSRQIEVSVRTVKRYIQDLNYFLQQSGVEISSAKGIGYKLKGPVRELRRIREAAEKCLAGFQIDDSSEGRITKILCAFLNRDYVTAEELSDILNLSIPSTNKLLVPVKRILRQYDLRIVSKPFHGSQIVGEELKIRELILHYAIQSDENNFLEIRLDSLSRPEVQEMEAILTAALKEDNIILADKDFNLLLTRILVAVARVRQNRSIGRRPFKESYRLHNYTFIRAVMKKIAAKLALPLDEKEALYVSASSGVIIYDYNTRRKLTADARDKVSRLVEEALAEIRLVTGIDFSGDATFINALVMHLKIFMNRFKAGISARNPLLTQIKTRFPLETNLAAMVAKKLNEKFQVLLDEDEIGFITMHFGAAFERRRGTGGKKVCIICHYGIGTSQLLAEKLKQRISNLTIVGTYPVRYLDIALQADMDFIVSTVKLDRNDFKVPVLYIENVFSDDFVEKFHQAFQEREEKSKIFRETFKPEAFFRLSAATPVQAIESLGRAMQAKGLIDEHVIAMVLERETMSSTDIGNLVAIPHTILEGAYQSVIGVGVLDKPILWKKEEVQLIFLVCFNRQDSYYFPMFKYLYHFIKDPGEVVRVIKNFSFDKLMELFDVK</sequence>
<dbReference type="Proteomes" id="UP000277811">
    <property type="component" value="Unassembled WGS sequence"/>
</dbReference>
<dbReference type="InterPro" id="IPR013011">
    <property type="entry name" value="PTS_EIIB_2"/>
</dbReference>
<dbReference type="GO" id="GO:0008982">
    <property type="term" value="F:protein-N(PI)-phosphohistidine-sugar phosphotransferase activity"/>
    <property type="evidence" value="ECO:0007669"/>
    <property type="project" value="InterPro"/>
</dbReference>
<dbReference type="Gene3D" id="3.40.930.10">
    <property type="entry name" value="Mannitol-specific EII, Chain A"/>
    <property type="match status" value="1"/>
</dbReference>
<organism evidence="9 10">
    <name type="scientific">Lucifera butyrica</name>
    <dbReference type="NCBI Taxonomy" id="1351585"/>
    <lineage>
        <taxon>Bacteria</taxon>
        <taxon>Bacillati</taxon>
        <taxon>Bacillota</taxon>
        <taxon>Negativicutes</taxon>
        <taxon>Veillonellales</taxon>
        <taxon>Veillonellaceae</taxon>
        <taxon>Lucifera</taxon>
    </lineage>
</organism>
<keyword evidence="4" id="KW-0010">Activator</keyword>
<name>A0A498RHN6_9FIRM</name>
<dbReference type="Gene3D" id="1.10.1790.10">
    <property type="entry name" value="PRD domain"/>
    <property type="match status" value="1"/>
</dbReference>
<keyword evidence="1 9" id="KW-0808">Transferase</keyword>
<keyword evidence="10" id="KW-1185">Reference proteome</keyword>
<dbReference type="Pfam" id="PF05043">
    <property type="entry name" value="Mga"/>
    <property type="match status" value="1"/>
</dbReference>
<feature type="domain" description="PTS EIIA type-2" evidence="6">
    <location>
        <begin position="495"/>
        <end position="633"/>
    </location>
</feature>
<dbReference type="InterPro" id="IPR002178">
    <property type="entry name" value="PTS_EIIA_type-2_dom"/>
</dbReference>
<dbReference type="Gene3D" id="1.10.10.10">
    <property type="entry name" value="Winged helix-like DNA-binding domain superfamily/Winged helix DNA-binding domain"/>
    <property type="match status" value="1"/>
</dbReference>
<dbReference type="EMBL" id="UPPP01000127">
    <property type="protein sequence ID" value="VBB09602.1"/>
    <property type="molecule type" value="Genomic_DNA"/>
</dbReference>
<evidence type="ECO:0000259" key="7">
    <source>
        <dbReference type="PROSITE" id="PS51099"/>
    </source>
</evidence>
<dbReference type="Pfam" id="PF00359">
    <property type="entry name" value="PTS_EIIA_2"/>
    <property type="match status" value="1"/>
</dbReference>
<dbReference type="Gene3D" id="3.40.50.2300">
    <property type="match status" value="1"/>
</dbReference>
<dbReference type="InterPro" id="IPR011608">
    <property type="entry name" value="PRD"/>
</dbReference>
<proteinExistence type="predicted"/>
<accession>A0A498RHN6</accession>
<dbReference type="PANTHER" id="PTHR30185">
    <property type="entry name" value="CRYPTIC BETA-GLUCOSIDE BGL OPERON ANTITERMINATOR"/>
    <property type="match status" value="1"/>
</dbReference>
<evidence type="ECO:0000313" key="10">
    <source>
        <dbReference type="Proteomes" id="UP000277811"/>
    </source>
</evidence>
<gene>
    <name evidence="9" type="ORF">LUCI_4897</name>
</gene>
<evidence type="ECO:0000256" key="1">
    <source>
        <dbReference type="ARBA" id="ARBA00022679"/>
    </source>
</evidence>
<dbReference type="InterPro" id="IPR036095">
    <property type="entry name" value="PTS_EIIB-like_sf"/>
</dbReference>
<dbReference type="InterPro" id="IPR013196">
    <property type="entry name" value="HTH_11"/>
</dbReference>
<dbReference type="Pfam" id="PF08279">
    <property type="entry name" value="HTH_11"/>
    <property type="match status" value="1"/>
</dbReference>
<dbReference type="InterPro" id="IPR050661">
    <property type="entry name" value="BglG_antiterminators"/>
</dbReference>
<evidence type="ECO:0000259" key="6">
    <source>
        <dbReference type="PROSITE" id="PS51094"/>
    </source>
</evidence>
<dbReference type="SUPFAM" id="SSF46785">
    <property type="entry name" value="Winged helix' DNA-binding domain"/>
    <property type="match status" value="1"/>
</dbReference>
<evidence type="ECO:0000256" key="5">
    <source>
        <dbReference type="ARBA" id="ARBA00023163"/>
    </source>
</evidence>
<dbReference type="RefSeq" id="WP_122630375.1">
    <property type="nucleotide sequence ID" value="NZ_UPPP01000127.1"/>
</dbReference>
<feature type="domain" description="PTS EIIB type-2" evidence="7">
    <location>
        <begin position="401"/>
        <end position="492"/>
    </location>
</feature>
<dbReference type="OrthoDB" id="1624805at2"/>
<dbReference type="PROSITE" id="PS51099">
    <property type="entry name" value="PTS_EIIB_TYPE_2"/>
    <property type="match status" value="1"/>
</dbReference>
<dbReference type="InterPro" id="IPR036634">
    <property type="entry name" value="PRD_sf"/>
</dbReference>
<dbReference type="AlphaFoldDB" id="A0A498RHN6"/>
<keyword evidence="3" id="KW-0805">Transcription regulation</keyword>
<dbReference type="InterPro" id="IPR007737">
    <property type="entry name" value="Mga_HTH"/>
</dbReference>
<dbReference type="SUPFAM" id="SSF55804">
    <property type="entry name" value="Phoshotransferase/anion transport protein"/>
    <property type="match status" value="1"/>
</dbReference>
<feature type="domain" description="PRD" evidence="8">
    <location>
        <begin position="291"/>
        <end position="398"/>
    </location>
</feature>
<evidence type="ECO:0000256" key="2">
    <source>
        <dbReference type="ARBA" id="ARBA00022737"/>
    </source>
</evidence>
<dbReference type="SUPFAM" id="SSF52794">
    <property type="entry name" value="PTS system IIB component-like"/>
    <property type="match status" value="1"/>
</dbReference>